<dbReference type="InterPro" id="IPR006311">
    <property type="entry name" value="TAT_signal"/>
</dbReference>
<evidence type="ECO:0000313" key="1">
    <source>
        <dbReference type="EMBL" id="PQO40093.1"/>
    </source>
</evidence>
<sequence>MSNLQPNRRNFLKQSAAAAGALAMAGGVPLLANEGEKSHPVVPMGKAEHCIMVWLGGGAAQIDTWDPKAKGDAKAKKAGSYYDSIDTAIPGLQVCEHLNRCAPLMDRFNPIRTVNHDVIDEHAAATNRMHTGRNTSGTIVYPSIGSVIAYQRGAASDIAPAYMLIGYPNVTRGPGFLGAGAGYVYLTDTAQGPNGLARMPHITDTRAERREGVLDKLRNRYLTKAEEKKLIADYAEAGQAALRLSGPEFMKAFDLKNEPDDLRNKYGGEFGQRCLLSRRLVERGVRFIEVSHNLNFVNGTGWDTHNDGQLNQHLLIQELDGAISTLVTDLEEKKLLDKTLIVISSEFGRPAQFDGGGGRGHHGGAFTVVLAGGGLQTGKAIGVTDELAMKIEDRPVSVPDLFATIYQTLGINPYEELYAGDRPVPITDGGHPVAELFS</sequence>
<proteinExistence type="predicted"/>
<dbReference type="NCBIfam" id="TIGR01409">
    <property type="entry name" value="TAT_signal_seq"/>
    <property type="match status" value="1"/>
</dbReference>
<dbReference type="PROSITE" id="PS51318">
    <property type="entry name" value="TAT"/>
    <property type="match status" value="1"/>
</dbReference>
<dbReference type="Gene3D" id="3.40.720.10">
    <property type="entry name" value="Alkaline Phosphatase, subunit A"/>
    <property type="match status" value="1"/>
</dbReference>
<gene>
    <name evidence="1" type="ORF">C5Y98_07215</name>
</gene>
<reference evidence="1 2" key="1">
    <citation type="submission" date="2018-02" db="EMBL/GenBank/DDBJ databases">
        <title>Comparative genomes isolates from brazilian mangrove.</title>
        <authorList>
            <person name="Araujo J.E."/>
            <person name="Taketani R.G."/>
            <person name="Silva M.C.P."/>
            <person name="Loureco M.V."/>
            <person name="Andreote F.D."/>
        </authorList>
    </citation>
    <scope>NUCLEOTIDE SEQUENCE [LARGE SCALE GENOMIC DNA]</scope>
    <source>
        <strain evidence="1 2">NAP PRIS-MGV</strain>
    </source>
</reference>
<dbReference type="PANTHER" id="PTHR43737:SF1">
    <property type="entry name" value="DUF1501 DOMAIN-CONTAINING PROTEIN"/>
    <property type="match status" value="1"/>
</dbReference>
<dbReference type="InterPro" id="IPR019546">
    <property type="entry name" value="TAT_signal_bac_arc"/>
</dbReference>
<dbReference type="InterPro" id="IPR010869">
    <property type="entry name" value="DUF1501"/>
</dbReference>
<comment type="caution">
    <text evidence="1">The sequence shown here is derived from an EMBL/GenBank/DDBJ whole genome shotgun (WGS) entry which is preliminary data.</text>
</comment>
<dbReference type="OrthoDB" id="127333at2"/>
<accession>A0A2S8G6Q3</accession>
<evidence type="ECO:0000313" key="2">
    <source>
        <dbReference type="Proteomes" id="UP000239388"/>
    </source>
</evidence>
<dbReference type="SUPFAM" id="SSF53649">
    <property type="entry name" value="Alkaline phosphatase-like"/>
    <property type="match status" value="1"/>
</dbReference>
<dbReference type="Proteomes" id="UP000239388">
    <property type="component" value="Unassembled WGS sequence"/>
</dbReference>
<dbReference type="PANTHER" id="PTHR43737">
    <property type="entry name" value="BLL7424 PROTEIN"/>
    <property type="match status" value="1"/>
</dbReference>
<protein>
    <submittedName>
        <fullName evidence="1">DUF1501 domain-containing protein</fullName>
    </submittedName>
</protein>
<name>A0A2S8G6Q3_9BACT</name>
<dbReference type="InterPro" id="IPR017850">
    <property type="entry name" value="Alkaline_phosphatase_core_sf"/>
</dbReference>
<organism evidence="1 2">
    <name type="scientific">Blastopirellula marina</name>
    <dbReference type="NCBI Taxonomy" id="124"/>
    <lineage>
        <taxon>Bacteria</taxon>
        <taxon>Pseudomonadati</taxon>
        <taxon>Planctomycetota</taxon>
        <taxon>Planctomycetia</taxon>
        <taxon>Pirellulales</taxon>
        <taxon>Pirellulaceae</taxon>
        <taxon>Blastopirellula</taxon>
    </lineage>
</organism>
<dbReference type="Pfam" id="PF07394">
    <property type="entry name" value="DUF1501"/>
    <property type="match status" value="1"/>
</dbReference>
<dbReference type="RefSeq" id="WP_105352803.1">
    <property type="nucleotide sequence ID" value="NZ_PUIB01000010.1"/>
</dbReference>
<dbReference type="AlphaFoldDB" id="A0A2S8G6Q3"/>
<dbReference type="EMBL" id="PUIB01000010">
    <property type="protein sequence ID" value="PQO40093.1"/>
    <property type="molecule type" value="Genomic_DNA"/>
</dbReference>